<name>A0A166QQ78_PSEFL</name>
<dbReference type="AlphaFoldDB" id="A0A166QQ78"/>
<evidence type="ECO:0000313" key="2">
    <source>
        <dbReference type="EMBL" id="KZN20674.1"/>
    </source>
</evidence>
<dbReference type="EMBL" id="LUKJ01000002">
    <property type="protein sequence ID" value="KZN20674.1"/>
    <property type="molecule type" value="Genomic_DNA"/>
</dbReference>
<sequence length="84" mass="9190">MTKQNLLQHKDFALLYAFGVMAALLIAGVWYSRTDRHADFVGAVIVTALCACVPLQAIRTAASVTLNRAGRVSRFAAIRTIVKR</sequence>
<organism evidence="2 3">
    <name type="scientific">Pseudomonas fluorescens</name>
    <dbReference type="NCBI Taxonomy" id="294"/>
    <lineage>
        <taxon>Bacteria</taxon>
        <taxon>Pseudomonadati</taxon>
        <taxon>Pseudomonadota</taxon>
        <taxon>Gammaproteobacteria</taxon>
        <taxon>Pseudomonadales</taxon>
        <taxon>Pseudomonadaceae</taxon>
        <taxon>Pseudomonas</taxon>
    </lineage>
</organism>
<feature type="transmembrane region" description="Helical" evidence="1">
    <location>
        <begin position="12"/>
        <end position="31"/>
    </location>
</feature>
<comment type="caution">
    <text evidence="2">The sequence shown here is derived from an EMBL/GenBank/DDBJ whole genome shotgun (WGS) entry which is preliminary data.</text>
</comment>
<keyword evidence="1" id="KW-0812">Transmembrane</keyword>
<dbReference type="Proteomes" id="UP000076489">
    <property type="component" value="Unassembled WGS sequence"/>
</dbReference>
<gene>
    <name evidence="2" type="ORF">A1D17_03800</name>
</gene>
<feature type="transmembrane region" description="Helical" evidence="1">
    <location>
        <begin position="37"/>
        <end position="58"/>
    </location>
</feature>
<reference evidence="2 3" key="2">
    <citation type="journal article" date="2018" name="Nature">
        <title>Mutant phenotypes for thousands of bacterial genes of unknown function.</title>
        <authorList>
            <person name="Price M.N."/>
            <person name="Wetmore K.M."/>
            <person name="Waters R.J."/>
            <person name="Callaghan M."/>
            <person name="Ray J."/>
            <person name="Liu H."/>
            <person name="Kuehl J.V."/>
            <person name="Melnyk R.A."/>
            <person name="Lamson J.S."/>
            <person name="Suh Y."/>
            <person name="Carlson H.K."/>
            <person name="Esquivel Z."/>
            <person name="Sadeeshkumar H."/>
            <person name="Chakraborty R."/>
            <person name="Zane G.M."/>
            <person name="Rubin B.E."/>
            <person name="Wall J.D."/>
            <person name="Visel A."/>
            <person name="Bristow J."/>
            <person name="Blow M.J."/>
            <person name="Arkin A.P."/>
            <person name="Deutschbauer A.M."/>
        </authorList>
    </citation>
    <scope>NUCLEOTIDE SEQUENCE [LARGE SCALE GENOMIC DNA]</scope>
    <source>
        <strain evidence="2 3">FW300-N1B4</strain>
    </source>
</reference>
<proteinExistence type="predicted"/>
<accession>A0A166QQ78</accession>
<evidence type="ECO:0000256" key="1">
    <source>
        <dbReference type="SAM" id="Phobius"/>
    </source>
</evidence>
<protein>
    <submittedName>
        <fullName evidence="2">Uncharacterized protein</fullName>
    </submittedName>
</protein>
<evidence type="ECO:0000313" key="3">
    <source>
        <dbReference type="Proteomes" id="UP000076489"/>
    </source>
</evidence>
<keyword evidence="1" id="KW-0472">Membrane</keyword>
<reference evidence="3" key="1">
    <citation type="submission" date="2016-03" db="EMBL/GenBank/DDBJ databases">
        <authorList>
            <person name="Ray J."/>
            <person name="Price M."/>
            <person name="Deutschbauer A."/>
        </authorList>
    </citation>
    <scope>NUCLEOTIDE SEQUENCE [LARGE SCALE GENOMIC DNA]</scope>
    <source>
        <strain evidence="3">FW300-N1B4</strain>
    </source>
</reference>
<keyword evidence="1" id="KW-1133">Transmembrane helix</keyword>
<dbReference type="RefSeq" id="WP_063340720.1">
    <property type="nucleotide sequence ID" value="NZ_LUKJ01000002.1"/>
</dbReference>